<reference evidence="6" key="1">
    <citation type="submission" date="2022-01" db="EMBL/GenBank/DDBJ databases">
        <title>Genome Sequence Resource for Two Populations of Ditylenchus destructor, the Migratory Endoparasitic Phytonematode.</title>
        <authorList>
            <person name="Zhang H."/>
            <person name="Lin R."/>
            <person name="Xie B."/>
        </authorList>
    </citation>
    <scope>NUCLEOTIDE SEQUENCE</scope>
    <source>
        <strain evidence="6">BazhouSP</strain>
    </source>
</reference>
<comment type="caution">
    <text evidence="6">The sequence shown here is derived from an EMBL/GenBank/DDBJ whole genome shotgun (WGS) entry which is preliminary data.</text>
</comment>
<feature type="domain" description="ZP" evidence="5">
    <location>
        <begin position="499"/>
        <end position="804"/>
    </location>
</feature>
<evidence type="ECO:0000256" key="2">
    <source>
        <dbReference type="SAM" id="Phobius"/>
    </source>
</evidence>
<dbReference type="EMBL" id="JAKKPZ010000011">
    <property type="protein sequence ID" value="KAI1715622.1"/>
    <property type="molecule type" value="Genomic_DNA"/>
</dbReference>
<dbReference type="SUPFAM" id="SSF57414">
    <property type="entry name" value="Hairpin loop containing domain-like"/>
    <property type="match status" value="4"/>
</dbReference>
<feature type="domain" description="Apple" evidence="4">
    <location>
        <begin position="39"/>
        <end position="126"/>
    </location>
</feature>
<feature type="domain" description="Apple" evidence="4">
    <location>
        <begin position="133"/>
        <end position="221"/>
    </location>
</feature>
<dbReference type="InterPro" id="IPR052774">
    <property type="entry name" value="Celegans_DevNeuronal_Protein"/>
</dbReference>
<dbReference type="PROSITE" id="PS51034">
    <property type="entry name" value="ZP_2"/>
    <property type="match status" value="1"/>
</dbReference>
<dbReference type="InterPro" id="IPR003609">
    <property type="entry name" value="Pan_app"/>
</dbReference>
<accession>A0AAD4N6X4</accession>
<dbReference type="Proteomes" id="UP001201812">
    <property type="component" value="Unassembled WGS sequence"/>
</dbReference>
<feature type="region of interest" description="Disordered" evidence="1">
    <location>
        <begin position="1074"/>
        <end position="1095"/>
    </location>
</feature>
<dbReference type="PANTHER" id="PTHR47327:SF18">
    <property type="entry name" value="PAN DOMAIN PROTEIN"/>
    <property type="match status" value="1"/>
</dbReference>
<dbReference type="InterPro" id="IPR001507">
    <property type="entry name" value="ZP_dom"/>
</dbReference>
<gene>
    <name evidence="6" type="ORF">DdX_07944</name>
</gene>
<feature type="domain" description="Apple" evidence="4">
    <location>
        <begin position="226"/>
        <end position="309"/>
    </location>
</feature>
<dbReference type="Pfam" id="PF00024">
    <property type="entry name" value="PAN_1"/>
    <property type="match status" value="4"/>
</dbReference>
<dbReference type="CDD" id="cd01099">
    <property type="entry name" value="PAN_AP_HGF"/>
    <property type="match status" value="3"/>
</dbReference>
<evidence type="ECO:0000256" key="3">
    <source>
        <dbReference type="SAM" id="SignalP"/>
    </source>
</evidence>
<dbReference type="AlphaFoldDB" id="A0AAD4N6X4"/>
<evidence type="ECO:0000259" key="5">
    <source>
        <dbReference type="PROSITE" id="PS51034"/>
    </source>
</evidence>
<protein>
    <submittedName>
        <fullName evidence="6">PAN domain-containing protein</fullName>
    </submittedName>
</protein>
<name>A0AAD4N6X4_9BILA</name>
<dbReference type="Gene3D" id="3.50.4.10">
    <property type="entry name" value="Hepatocyte Growth Factor"/>
    <property type="match status" value="4"/>
</dbReference>
<dbReference type="SMART" id="SM00473">
    <property type="entry name" value="PAN_AP"/>
    <property type="match status" value="4"/>
</dbReference>
<dbReference type="SMART" id="SM00241">
    <property type="entry name" value="ZP"/>
    <property type="match status" value="1"/>
</dbReference>
<dbReference type="PANTHER" id="PTHR47327">
    <property type="entry name" value="FI18240P1-RELATED"/>
    <property type="match status" value="1"/>
</dbReference>
<feature type="signal peptide" evidence="3">
    <location>
        <begin position="1"/>
        <end position="31"/>
    </location>
</feature>
<organism evidence="6 7">
    <name type="scientific">Ditylenchus destructor</name>
    <dbReference type="NCBI Taxonomy" id="166010"/>
    <lineage>
        <taxon>Eukaryota</taxon>
        <taxon>Metazoa</taxon>
        <taxon>Ecdysozoa</taxon>
        <taxon>Nematoda</taxon>
        <taxon>Chromadorea</taxon>
        <taxon>Rhabditida</taxon>
        <taxon>Tylenchina</taxon>
        <taxon>Tylenchomorpha</taxon>
        <taxon>Sphaerularioidea</taxon>
        <taxon>Anguinidae</taxon>
        <taxon>Anguininae</taxon>
        <taxon>Ditylenchus</taxon>
    </lineage>
</organism>
<dbReference type="PROSITE" id="PS50948">
    <property type="entry name" value="PAN"/>
    <property type="match status" value="4"/>
</dbReference>
<feature type="domain" description="Apple" evidence="4">
    <location>
        <begin position="349"/>
        <end position="427"/>
    </location>
</feature>
<feature type="chain" id="PRO_5042021595" evidence="3">
    <location>
        <begin position="32"/>
        <end position="1129"/>
    </location>
</feature>
<keyword evidence="2" id="KW-0472">Membrane</keyword>
<proteinExistence type="predicted"/>
<feature type="region of interest" description="Disordered" evidence="1">
    <location>
        <begin position="1012"/>
        <end position="1042"/>
    </location>
</feature>
<keyword evidence="2" id="KW-1133">Transmembrane helix</keyword>
<sequence length="1129" mass="126689">MRRAISAFNKPIQLIHISFCILMLMLYPHSGIPFDATHCSGSNRTVYLRTESKLVDDPSAVTLVDVTLNECAKKCTSNVDGIDCRSFEYNSEKQSCALKESNGQPFGRSVLAETKQPGVAFFQRICIPTDELCSAPYTFDRFPQHVLSGHSMEVFATDNLSGCLLECLESRKRMRMDCRSVMYYYETGQCILNREMHKLTSPMLFSNDTHFQLVDYFENNCFDVNCFANTQLHWIRVEDFHISAKRDVLLSHLTAEECKQACIDNQVGIETFPCKAFVYSATKQECQLSAESGIKTSSREPLNSVESKSSAEVPIEAMTELKRSIKSELSDFSAGQYYEKSCLAGDIRCKDASFELIPNKMLDSRERLLSTTSLSYCLEQCLLLAENCTSAMFFKETDECVLNKKSQFSHPELFKTAHMVDYYDNLCDIVPGTKPIVTGNEEYTKTKKSTTSLSIEDPELEQAGSITKITRREKPVFDSNASNSSLNTRKETLEVVETDCHLSGIEIRVHFHHPTSGALYIKDHSMSCFSKFEKSHEVRLKFPMPSSTDSNPDCAGVELAPNVWSFVVVLQKNNIGITSLMTGSDRVFNVTCDFNNVLLSSDSDKDVVNEKLTVNASLPPETTSNKWWDINHVDVSSVRMSILRAGRPVTTVHLGEELELRWMFTSDPFLNTQNPTLPEKPGFSEQNKKGKSIDLLRMKRSSSKRSPKHAVPQYGFFVENCTAERLDGLPPDPPPLPLVVNGCPEERIQEQLMRNPITETTDGFNTSIKVFRFDGSRRVRIRCSVNICVEKCKPVICLFGNRPEDESMSFGRRKKRQTIGELGELVEKYDEMRDEVLRKKLGNGETVQQSTITGSYTIVDNGVESTRNSIIAPQPTTVDNTNLIIGNGLLAQNDTKVTDNKIQYSTNTAEQNCGTSSNSSMTKPSSVCLQRPAFIGLLVVVAFLSTVQLLYITQKLCKKYATEAPNESPFRERDWRSSHTARKTEPTYVTYLHSPSFPTRSNGTAHNFLELSEDENGHNNGGYSVINSKPPSRPPKPLPKVERTENPNLALRASNQSTNFPATKKRTIVLPKTKRYNEHPTPPTPLPPRSNTSNRSTFIDSTTAGSVSIRGDRLSGSNGSAFDYFDFRV</sequence>
<keyword evidence="7" id="KW-1185">Reference proteome</keyword>
<evidence type="ECO:0000256" key="1">
    <source>
        <dbReference type="SAM" id="MobiDB-lite"/>
    </source>
</evidence>
<evidence type="ECO:0000259" key="4">
    <source>
        <dbReference type="PROSITE" id="PS50948"/>
    </source>
</evidence>
<feature type="transmembrane region" description="Helical" evidence="2">
    <location>
        <begin position="933"/>
        <end position="952"/>
    </location>
</feature>
<evidence type="ECO:0000313" key="7">
    <source>
        <dbReference type="Proteomes" id="UP001201812"/>
    </source>
</evidence>
<keyword evidence="2" id="KW-0812">Transmembrane</keyword>
<dbReference type="GO" id="GO:0009653">
    <property type="term" value="P:anatomical structure morphogenesis"/>
    <property type="evidence" value="ECO:0007669"/>
    <property type="project" value="TreeGrafter"/>
</dbReference>
<evidence type="ECO:0000313" key="6">
    <source>
        <dbReference type="EMBL" id="KAI1715622.1"/>
    </source>
</evidence>
<keyword evidence="3" id="KW-0732">Signal</keyword>